<evidence type="ECO:0000256" key="1">
    <source>
        <dbReference type="SAM" id="Phobius"/>
    </source>
</evidence>
<organism evidence="2 3">
    <name type="scientific">Pristionchus mayeri</name>
    <dbReference type="NCBI Taxonomy" id="1317129"/>
    <lineage>
        <taxon>Eukaryota</taxon>
        <taxon>Metazoa</taxon>
        <taxon>Ecdysozoa</taxon>
        <taxon>Nematoda</taxon>
        <taxon>Chromadorea</taxon>
        <taxon>Rhabditida</taxon>
        <taxon>Rhabditina</taxon>
        <taxon>Diplogasteromorpha</taxon>
        <taxon>Diplogasteroidea</taxon>
        <taxon>Neodiplogasteridae</taxon>
        <taxon>Pristionchus</taxon>
    </lineage>
</organism>
<feature type="transmembrane region" description="Helical" evidence="1">
    <location>
        <begin position="12"/>
        <end position="33"/>
    </location>
</feature>
<keyword evidence="1" id="KW-0812">Transmembrane</keyword>
<protein>
    <submittedName>
        <fullName evidence="2">Uncharacterized protein</fullName>
    </submittedName>
</protein>
<name>A0AAN5CV88_9BILA</name>
<evidence type="ECO:0000313" key="3">
    <source>
        <dbReference type="Proteomes" id="UP001328107"/>
    </source>
</evidence>
<dbReference type="EMBL" id="BTRK01000005">
    <property type="protein sequence ID" value="GMR51281.1"/>
    <property type="molecule type" value="Genomic_DNA"/>
</dbReference>
<feature type="non-terminal residue" evidence="2">
    <location>
        <position position="92"/>
    </location>
</feature>
<feature type="transmembrane region" description="Helical" evidence="1">
    <location>
        <begin position="73"/>
        <end position="91"/>
    </location>
</feature>
<keyword evidence="1" id="KW-0472">Membrane</keyword>
<accession>A0AAN5CV88</accession>
<sequence>PFQDTKIILVPFFMAVLFLVYCSMTLPPVLMIIHNFTKPERGTSWFAFAYYISKGVTRFGYPGLAESEVFSKAWTYGICFYIICYAVWVTLV</sequence>
<evidence type="ECO:0000313" key="2">
    <source>
        <dbReference type="EMBL" id="GMR51281.1"/>
    </source>
</evidence>
<feature type="non-terminal residue" evidence="2">
    <location>
        <position position="1"/>
    </location>
</feature>
<keyword evidence="3" id="KW-1185">Reference proteome</keyword>
<reference evidence="3" key="1">
    <citation type="submission" date="2022-10" db="EMBL/GenBank/DDBJ databases">
        <title>Genome assembly of Pristionchus species.</title>
        <authorList>
            <person name="Yoshida K."/>
            <person name="Sommer R.J."/>
        </authorList>
    </citation>
    <scope>NUCLEOTIDE SEQUENCE [LARGE SCALE GENOMIC DNA]</scope>
    <source>
        <strain evidence="3">RS5460</strain>
    </source>
</reference>
<proteinExistence type="predicted"/>
<keyword evidence="1" id="KW-1133">Transmembrane helix</keyword>
<gene>
    <name evidence="2" type="ORF">PMAYCL1PPCAC_21476</name>
</gene>
<dbReference type="AlphaFoldDB" id="A0AAN5CV88"/>
<dbReference type="Proteomes" id="UP001328107">
    <property type="component" value="Unassembled WGS sequence"/>
</dbReference>
<comment type="caution">
    <text evidence="2">The sequence shown here is derived from an EMBL/GenBank/DDBJ whole genome shotgun (WGS) entry which is preliminary data.</text>
</comment>